<reference evidence="1 2" key="1">
    <citation type="submission" date="2020-09" db="EMBL/GenBank/DDBJ databases">
        <title>De no assembly of potato wild relative species, Solanum commersonii.</title>
        <authorList>
            <person name="Cho K."/>
        </authorList>
    </citation>
    <scope>NUCLEOTIDE SEQUENCE [LARGE SCALE GENOMIC DNA]</scope>
    <source>
        <strain evidence="1">LZ3.2</strain>
        <tissue evidence="1">Leaf</tissue>
    </source>
</reference>
<dbReference type="PANTHER" id="PTHR34427:SF16">
    <property type="entry name" value="DUF4283 DOMAIN-CONTAINING PROTEIN"/>
    <property type="match status" value="1"/>
</dbReference>
<dbReference type="AlphaFoldDB" id="A0A9J5WZX4"/>
<proteinExistence type="predicted"/>
<name>A0A9J5WZX4_SOLCO</name>
<evidence type="ECO:0000313" key="1">
    <source>
        <dbReference type="EMBL" id="KAG5580789.1"/>
    </source>
</evidence>
<protein>
    <submittedName>
        <fullName evidence="1">Uncharacterized protein</fullName>
    </submittedName>
</protein>
<dbReference type="Proteomes" id="UP000824120">
    <property type="component" value="Chromosome 10"/>
</dbReference>
<gene>
    <name evidence="1" type="ORF">H5410_051416</name>
</gene>
<keyword evidence="2" id="KW-1185">Reference proteome</keyword>
<dbReference type="PANTHER" id="PTHR34427">
    <property type="entry name" value="DUF4283 DOMAIN PROTEIN"/>
    <property type="match status" value="1"/>
</dbReference>
<accession>A0A9J5WZX4</accession>
<organism evidence="1 2">
    <name type="scientific">Solanum commersonii</name>
    <name type="common">Commerson's wild potato</name>
    <name type="synonym">Commerson's nightshade</name>
    <dbReference type="NCBI Taxonomy" id="4109"/>
    <lineage>
        <taxon>Eukaryota</taxon>
        <taxon>Viridiplantae</taxon>
        <taxon>Streptophyta</taxon>
        <taxon>Embryophyta</taxon>
        <taxon>Tracheophyta</taxon>
        <taxon>Spermatophyta</taxon>
        <taxon>Magnoliopsida</taxon>
        <taxon>eudicotyledons</taxon>
        <taxon>Gunneridae</taxon>
        <taxon>Pentapetalae</taxon>
        <taxon>asterids</taxon>
        <taxon>lamiids</taxon>
        <taxon>Solanales</taxon>
        <taxon>Solanaceae</taxon>
        <taxon>Solanoideae</taxon>
        <taxon>Solaneae</taxon>
        <taxon>Solanum</taxon>
    </lineage>
</organism>
<sequence length="239" mass="28158">MMCRSSLSRKAMEWLCFYLKEASKDNKKESRRWKLAERKAEFFCTRKNNEYGRFISIISLNGGGRTCLIIPEQALNAGVTSADYPYVRALQESKWQSRNLCDAEVSYKEGKIEISVKIQLYDNELLERCLVGFCSERRQREDQLWLIFEGEVYGGWITKEKEIELKNHMKWAQTLPLEKKRLSTMRWVFTSRSSCDDVWESPQFRDFDWSRHVDSKLATIGRANSHIICEGHMSQLKEL</sequence>
<dbReference type="EMBL" id="JACXVP010000010">
    <property type="protein sequence ID" value="KAG5580789.1"/>
    <property type="molecule type" value="Genomic_DNA"/>
</dbReference>
<comment type="caution">
    <text evidence="1">The sequence shown here is derived from an EMBL/GenBank/DDBJ whole genome shotgun (WGS) entry which is preliminary data.</text>
</comment>
<evidence type="ECO:0000313" key="2">
    <source>
        <dbReference type="Proteomes" id="UP000824120"/>
    </source>
</evidence>